<dbReference type="PANTHER" id="PTHR10695">
    <property type="entry name" value="DEPHOSPHO-COA KINASE-RELATED"/>
    <property type="match status" value="1"/>
</dbReference>
<dbReference type="PANTHER" id="PTHR10695:SF46">
    <property type="entry name" value="BIFUNCTIONAL COENZYME A SYNTHASE-RELATED"/>
    <property type="match status" value="1"/>
</dbReference>
<dbReference type="AlphaFoldDB" id="A0A1S3IEB5"/>
<evidence type="ECO:0000313" key="4">
    <source>
        <dbReference type="RefSeq" id="XP_013395799.1"/>
    </source>
</evidence>
<dbReference type="CDD" id="cd02022">
    <property type="entry name" value="DPCK"/>
    <property type="match status" value="1"/>
</dbReference>
<dbReference type="InterPro" id="IPR001977">
    <property type="entry name" value="Depp_CoAkinase"/>
</dbReference>
<evidence type="ECO:0000256" key="1">
    <source>
        <dbReference type="ARBA" id="ARBA00022741"/>
    </source>
</evidence>
<dbReference type="Pfam" id="PF01121">
    <property type="entry name" value="CoaE"/>
    <property type="match status" value="1"/>
</dbReference>
<evidence type="ECO:0000313" key="3">
    <source>
        <dbReference type="Proteomes" id="UP000085678"/>
    </source>
</evidence>
<dbReference type="RefSeq" id="XP_013395799.1">
    <property type="nucleotide sequence ID" value="XM_013540345.1"/>
</dbReference>
<organism evidence="3 4">
    <name type="scientific">Lingula anatina</name>
    <name type="common">Brachiopod</name>
    <name type="synonym">Lingula unguis</name>
    <dbReference type="NCBI Taxonomy" id="7574"/>
    <lineage>
        <taxon>Eukaryota</taxon>
        <taxon>Metazoa</taxon>
        <taxon>Spiralia</taxon>
        <taxon>Lophotrochozoa</taxon>
        <taxon>Brachiopoda</taxon>
        <taxon>Linguliformea</taxon>
        <taxon>Lingulata</taxon>
        <taxon>Lingulida</taxon>
        <taxon>Linguloidea</taxon>
        <taxon>Lingulidae</taxon>
        <taxon>Lingula</taxon>
    </lineage>
</organism>
<dbReference type="GeneID" id="106162913"/>
<keyword evidence="3" id="KW-1185">Reference proteome</keyword>
<dbReference type="KEGG" id="lak:106162913"/>
<dbReference type="Proteomes" id="UP000085678">
    <property type="component" value="Unplaced"/>
</dbReference>
<dbReference type="InParanoid" id="A0A1S3IEB5"/>
<protein>
    <submittedName>
        <fullName evidence="4">Bifunctional coenzyme A synthase-like</fullName>
    </submittedName>
</protein>
<proteinExistence type="predicted"/>
<evidence type="ECO:0000256" key="2">
    <source>
        <dbReference type="ARBA" id="ARBA00022840"/>
    </source>
</evidence>
<gene>
    <name evidence="4" type="primary">LOC106162913</name>
</gene>
<dbReference type="InterPro" id="IPR027417">
    <property type="entry name" value="P-loop_NTPase"/>
</dbReference>
<name>A0A1S3IEB5_LINAN</name>
<dbReference type="GO" id="GO:0015937">
    <property type="term" value="P:coenzyme A biosynthetic process"/>
    <property type="evidence" value="ECO:0007669"/>
    <property type="project" value="InterPro"/>
</dbReference>
<accession>A0A1S3IEB5</accession>
<dbReference type="SUPFAM" id="SSF52540">
    <property type="entry name" value="P-loop containing nucleoside triphosphate hydrolases"/>
    <property type="match status" value="1"/>
</dbReference>
<dbReference type="Gene3D" id="3.40.50.300">
    <property type="entry name" value="P-loop containing nucleotide triphosphate hydrolases"/>
    <property type="match status" value="2"/>
</dbReference>
<dbReference type="GO" id="GO:0004140">
    <property type="term" value="F:dephospho-CoA kinase activity"/>
    <property type="evidence" value="ECO:0007669"/>
    <property type="project" value="InterPro"/>
</dbReference>
<dbReference type="PROSITE" id="PS51219">
    <property type="entry name" value="DPCK"/>
    <property type="match status" value="1"/>
</dbReference>
<sequence length="151" mass="17526">MDVLNSLVWPSIATLSKQQIIAVLLEAQWDSFVHEVWVCIVPRDEAVKRLIDRNNLSEEQARQRIDLQMTNIDRVQRANVVLIMESSRQGKGVVVLDAAVLLEAQWDRLVHEVWVCIVPRDEEQATQRIDLQMTNTNRVQRANVVLFTLWE</sequence>
<dbReference type="OrthoDB" id="6285364at2759"/>
<keyword evidence="1" id="KW-0547">Nucleotide-binding</keyword>
<dbReference type="STRING" id="7574.A0A1S3IEB5"/>
<reference evidence="4" key="1">
    <citation type="submission" date="2025-08" db="UniProtKB">
        <authorList>
            <consortium name="RefSeq"/>
        </authorList>
    </citation>
    <scope>IDENTIFICATION</scope>
    <source>
        <tissue evidence="4">Gonads</tissue>
    </source>
</reference>
<keyword evidence="2" id="KW-0067">ATP-binding</keyword>
<dbReference type="GO" id="GO:0005524">
    <property type="term" value="F:ATP binding"/>
    <property type="evidence" value="ECO:0007669"/>
    <property type="project" value="UniProtKB-KW"/>
</dbReference>